<dbReference type="EMBL" id="UIHC01000004">
    <property type="protein sequence ID" value="SUZ30921.1"/>
    <property type="molecule type" value="Genomic_DNA"/>
</dbReference>
<keyword evidence="3" id="KW-1185">Reference proteome</keyword>
<reference evidence="3" key="1">
    <citation type="submission" date="2018-08" db="EMBL/GenBank/DDBJ databases">
        <authorList>
            <person name="Rodrigo-Torres L."/>
            <person name="Arahal R. D."/>
            <person name="Lucena T."/>
        </authorList>
    </citation>
    <scope>NUCLEOTIDE SEQUENCE [LARGE SCALE GENOMIC DNA]</scope>
    <source>
        <strain evidence="3">CECT 7235</strain>
    </source>
</reference>
<evidence type="ECO:0000313" key="3">
    <source>
        <dbReference type="Proteomes" id="UP000272908"/>
    </source>
</evidence>
<accession>A0A3B0M457</accession>
<name>A0A3B0M457_9RHOB</name>
<evidence type="ECO:0000313" key="2">
    <source>
        <dbReference type="EMBL" id="SUZ30921.1"/>
    </source>
</evidence>
<dbReference type="RefSeq" id="WP_121093217.1">
    <property type="nucleotide sequence ID" value="NZ_UIHC01000004.1"/>
</dbReference>
<dbReference type="Proteomes" id="UP000272908">
    <property type="component" value="Unassembled WGS sequence"/>
</dbReference>
<sequence>MSAPRTLIMATALSLVTVGAAFAQNAEKLVTIVTSDNAQTQLMSMVLTAQAVEQGTEARILLCGAGGDIALTDAPDTATAPQPPRDASPQGLMQMLMSRGVTVEVCAIYLPGLGADQSVLIDGVGVATPPAMGAAMLDSSAKVWSF</sequence>
<organism evidence="2 3">
    <name type="scientific">Roseinatronobacter ekhonensis</name>
    <dbReference type="NCBI Taxonomy" id="254356"/>
    <lineage>
        <taxon>Bacteria</taxon>
        <taxon>Pseudomonadati</taxon>
        <taxon>Pseudomonadota</taxon>
        <taxon>Alphaproteobacteria</taxon>
        <taxon>Rhodobacterales</taxon>
        <taxon>Paracoccaceae</taxon>
        <taxon>Roseinatronobacter</taxon>
    </lineage>
</organism>
<dbReference type="InterPro" id="IPR027396">
    <property type="entry name" value="DsrEFH-like"/>
</dbReference>
<keyword evidence="1" id="KW-0732">Signal</keyword>
<protein>
    <submittedName>
        <fullName evidence="2">Uncharacterized protein</fullName>
    </submittedName>
</protein>
<dbReference type="OrthoDB" id="7361822at2"/>
<dbReference type="AlphaFoldDB" id="A0A3B0M457"/>
<dbReference type="Gene3D" id="3.40.1260.10">
    <property type="entry name" value="DsrEFH-like"/>
    <property type="match status" value="1"/>
</dbReference>
<dbReference type="SUPFAM" id="SSF75169">
    <property type="entry name" value="DsrEFH-like"/>
    <property type="match status" value="1"/>
</dbReference>
<feature type="chain" id="PRO_5017392287" evidence="1">
    <location>
        <begin position="24"/>
        <end position="146"/>
    </location>
</feature>
<proteinExistence type="predicted"/>
<gene>
    <name evidence="2" type="ORF">ROE7235_00651</name>
</gene>
<feature type="signal peptide" evidence="1">
    <location>
        <begin position="1"/>
        <end position="23"/>
    </location>
</feature>
<evidence type="ECO:0000256" key="1">
    <source>
        <dbReference type="SAM" id="SignalP"/>
    </source>
</evidence>